<proteinExistence type="predicted"/>
<sequence>MTEEKTNDLEKRVKSFNEELILLLGKYKLGLGAQPVVNGQGVPGSDFLNARPLVFDDVPQEKKADAVESAEKKATDLASV</sequence>
<dbReference type="EMBL" id="MT144629">
    <property type="protein sequence ID" value="QJH95783.1"/>
    <property type="molecule type" value="Genomic_DNA"/>
</dbReference>
<evidence type="ECO:0000313" key="1">
    <source>
        <dbReference type="EMBL" id="QJA49757.1"/>
    </source>
</evidence>
<gene>
    <name evidence="1" type="ORF">TM448A01454_0003</name>
    <name evidence="2" type="ORF">TM448B00537_0003</name>
</gene>
<accession>A0A6H1ZR18</accession>
<name>A0A6H1ZR18_9ZZZZ</name>
<dbReference type="EMBL" id="MT144153">
    <property type="protein sequence ID" value="QJA49757.1"/>
    <property type="molecule type" value="Genomic_DNA"/>
</dbReference>
<reference evidence="1" key="1">
    <citation type="submission" date="2020-03" db="EMBL/GenBank/DDBJ databases">
        <title>The deep terrestrial virosphere.</title>
        <authorList>
            <person name="Holmfeldt K."/>
            <person name="Nilsson E."/>
            <person name="Simone D."/>
            <person name="Lopez-Fernandez M."/>
            <person name="Wu X."/>
            <person name="de Brujin I."/>
            <person name="Lundin D."/>
            <person name="Andersson A."/>
            <person name="Bertilsson S."/>
            <person name="Dopson M."/>
        </authorList>
    </citation>
    <scope>NUCLEOTIDE SEQUENCE</scope>
    <source>
        <strain evidence="1">TM448A01454</strain>
        <strain evidence="2">TM448B00537</strain>
    </source>
</reference>
<dbReference type="AlphaFoldDB" id="A0A6H1ZR18"/>
<evidence type="ECO:0000313" key="2">
    <source>
        <dbReference type="EMBL" id="QJH95783.1"/>
    </source>
</evidence>
<organism evidence="1">
    <name type="scientific">viral metagenome</name>
    <dbReference type="NCBI Taxonomy" id="1070528"/>
    <lineage>
        <taxon>unclassified sequences</taxon>
        <taxon>metagenomes</taxon>
        <taxon>organismal metagenomes</taxon>
    </lineage>
</organism>
<protein>
    <submittedName>
        <fullName evidence="1">Uncharacterized protein</fullName>
    </submittedName>
</protein>